<name>A0A1M5H2H6_9ALTE</name>
<evidence type="ECO:0000313" key="4">
    <source>
        <dbReference type="Proteomes" id="UP000184520"/>
    </source>
</evidence>
<dbReference type="InterPro" id="IPR033399">
    <property type="entry name" value="TP_0789-like"/>
</dbReference>
<dbReference type="Pfam" id="PF17131">
    <property type="entry name" value="LolA_like"/>
    <property type="match status" value="1"/>
</dbReference>
<gene>
    <name evidence="3" type="ORF">SAMN05216361_1281</name>
</gene>
<sequence>MTKFGRVFARTLLAICFTSVATSTVIADEAEGLRIATERKARNSGWEDTVASTTMVLRDTRGKESERELRVYTLERADEGDKSLTVFDSPADVKGAAFLSFSNTLTPDDQWMYLPKVKRVKRIASQNKSGPFMSSEFAYEDMASFELEKYTFNYLRDDEFDGQSVFVVEQTPVDKFSGYSKQLAFIDQEHYRLLKMDFFDKKGDLLKTLILDDYELYLDQYWRPHTSEMFNEQTGKSTAMFINEIEFKTGLKDSDLDKDSLKRAR</sequence>
<dbReference type="EMBL" id="FQWD01000002">
    <property type="protein sequence ID" value="SHG10209.1"/>
    <property type="molecule type" value="Genomic_DNA"/>
</dbReference>
<keyword evidence="3" id="KW-0449">Lipoprotein</keyword>
<feature type="signal peptide" evidence="1">
    <location>
        <begin position="1"/>
        <end position="27"/>
    </location>
</feature>
<protein>
    <submittedName>
        <fullName evidence="3">Outer membrane lipoprotein-sorting protein</fullName>
    </submittedName>
</protein>
<keyword evidence="1" id="KW-0732">Signal</keyword>
<accession>A0A1M5H2H6</accession>
<feature type="domain" description="Uncharacterized protein TP-0789" evidence="2">
    <location>
        <begin position="81"/>
        <end position="263"/>
    </location>
</feature>
<proteinExistence type="predicted"/>
<dbReference type="AlphaFoldDB" id="A0A1M5H2H6"/>
<dbReference type="STRING" id="634436.SAMN05216361_1281"/>
<dbReference type="Proteomes" id="UP000184520">
    <property type="component" value="Unassembled WGS sequence"/>
</dbReference>
<evidence type="ECO:0000256" key="1">
    <source>
        <dbReference type="SAM" id="SignalP"/>
    </source>
</evidence>
<dbReference type="Gene3D" id="2.50.20.10">
    <property type="entry name" value="Lipoprotein localisation LolA/LolB/LppX"/>
    <property type="match status" value="1"/>
</dbReference>
<reference evidence="4" key="1">
    <citation type="submission" date="2016-11" db="EMBL/GenBank/DDBJ databases">
        <authorList>
            <person name="Varghese N."/>
            <person name="Submissions S."/>
        </authorList>
    </citation>
    <scope>NUCLEOTIDE SEQUENCE [LARGE SCALE GENOMIC DNA]</scope>
    <source>
        <strain evidence="4">CGMCC 1.8995</strain>
    </source>
</reference>
<dbReference type="RefSeq" id="WP_073319597.1">
    <property type="nucleotide sequence ID" value="NZ_FQWD01000002.1"/>
</dbReference>
<dbReference type="CDD" id="cd16329">
    <property type="entry name" value="LolA_like"/>
    <property type="match status" value="1"/>
</dbReference>
<evidence type="ECO:0000313" key="3">
    <source>
        <dbReference type="EMBL" id="SHG10209.1"/>
    </source>
</evidence>
<keyword evidence="4" id="KW-1185">Reference proteome</keyword>
<organism evidence="3 4">
    <name type="scientific">Marisediminitalea aggregata</name>
    <dbReference type="NCBI Taxonomy" id="634436"/>
    <lineage>
        <taxon>Bacteria</taxon>
        <taxon>Pseudomonadati</taxon>
        <taxon>Pseudomonadota</taxon>
        <taxon>Gammaproteobacteria</taxon>
        <taxon>Alteromonadales</taxon>
        <taxon>Alteromonadaceae</taxon>
        <taxon>Marisediminitalea</taxon>
    </lineage>
</organism>
<dbReference type="OrthoDB" id="9803781at2"/>
<feature type="chain" id="PRO_5012612503" evidence="1">
    <location>
        <begin position="28"/>
        <end position="265"/>
    </location>
</feature>
<evidence type="ECO:0000259" key="2">
    <source>
        <dbReference type="Pfam" id="PF17131"/>
    </source>
</evidence>